<dbReference type="Proteomes" id="UP000642809">
    <property type="component" value="Unassembled WGS sequence"/>
</dbReference>
<accession>A0A8J3CWI2</accession>
<protein>
    <submittedName>
        <fullName evidence="1">Uncharacterized protein</fullName>
    </submittedName>
</protein>
<proteinExistence type="predicted"/>
<dbReference type="RefSeq" id="WP_189581819.1">
    <property type="nucleotide sequence ID" value="NZ_BMYF01000011.1"/>
</dbReference>
<dbReference type="AlphaFoldDB" id="A0A8J3CWI2"/>
<gene>
    <name evidence="1" type="ORF">GCM10008106_20780</name>
</gene>
<name>A0A8J3CWI2_9BACT</name>
<sequence>MDLMRLENLWKFLCQKNNLRLDIYNVDGVIHYVVIRPRLILDYKFPLKNSSVGYLSVYDKGFDQEHVKKNILSEKKTFGFKPTANAFQNGPQKIPSNLSTLSKKYSLKLMEDFESRNRIELYPFQSTNVFELIEIINLLSQHIKQVNFFAPLPQKISKGV</sequence>
<organism evidence="1 2">
    <name type="scientific">Mongoliitalea lutea</name>
    <dbReference type="NCBI Taxonomy" id="849756"/>
    <lineage>
        <taxon>Bacteria</taxon>
        <taxon>Pseudomonadati</taxon>
        <taxon>Bacteroidota</taxon>
        <taxon>Cytophagia</taxon>
        <taxon>Cytophagales</taxon>
        <taxon>Cyclobacteriaceae</taxon>
        <taxon>Mongoliitalea</taxon>
    </lineage>
</organism>
<dbReference type="EMBL" id="BMYF01000011">
    <property type="protein sequence ID" value="GHB39409.1"/>
    <property type="molecule type" value="Genomic_DNA"/>
</dbReference>
<evidence type="ECO:0000313" key="2">
    <source>
        <dbReference type="Proteomes" id="UP000642809"/>
    </source>
</evidence>
<keyword evidence="2" id="KW-1185">Reference proteome</keyword>
<reference evidence="1" key="1">
    <citation type="journal article" date="2014" name="Int. J. Syst. Evol. Microbiol.">
        <title>Complete genome sequence of Corynebacterium casei LMG S-19264T (=DSM 44701T), isolated from a smear-ripened cheese.</title>
        <authorList>
            <consortium name="US DOE Joint Genome Institute (JGI-PGF)"/>
            <person name="Walter F."/>
            <person name="Albersmeier A."/>
            <person name="Kalinowski J."/>
            <person name="Ruckert C."/>
        </authorList>
    </citation>
    <scope>NUCLEOTIDE SEQUENCE</scope>
    <source>
        <strain evidence="1">KCTC 23224</strain>
    </source>
</reference>
<comment type="caution">
    <text evidence="1">The sequence shown here is derived from an EMBL/GenBank/DDBJ whole genome shotgun (WGS) entry which is preliminary data.</text>
</comment>
<evidence type="ECO:0000313" key="1">
    <source>
        <dbReference type="EMBL" id="GHB39409.1"/>
    </source>
</evidence>
<reference evidence="1" key="2">
    <citation type="submission" date="2020-09" db="EMBL/GenBank/DDBJ databases">
        <authorList>
            <person name="Sun Q."/>
            <person name="Kim S."/>
        </authorList>
    </citation>
    <scope>NUCLEOTIDE SEQUENCE</scope>
    <source>
        <strain evidence="1">KCTC 23224</strain>
    </source>
</reference>